<name>A0AAD1XQX3_EUPCR</name>
<proteinExistence type="predicted"/>
<accession>A0AAD1XQX3</accession>
<gene>
    <name evidence="1" type="ORF">ECRASSUSDP1_LOCUS18842</name>
</gene>
<reference evidence="1" key="1">
    <citation type="submission" date="2023-07" db="EMBL/GenBank/DDBJ databases">
        <authorList>
            <consortium name="AG Swart"/>
            <person name="Singh M."/>
            <person name="Singh A."/>
            <person name="Seah K."/>
            <person name="Emmerich C."/>
        </authorList>
    </citation>
    <scope>NUCLEOTIDE SEQUENCE</scope>
    <source>
        <strain evidence="1">DP1</strain>
    </source>
</reference>
<evidence type="ECO:0000313" key="1">
    <source>
        <dbReference type="EMBL" id="CAI2377456.1"/>
    </source>
</evidence>
<dbReference type="Proteomes" id="UP001295684">
    <property type="component" value="Unassembled WGS sequence"/>
</dbReference>
<comment type="caution">
    <text evidence="1">The sequence shown here is derived from an EMBL/GenBank/DDBJ whole genome shotgun (WGS) entry which is preliminary data.</text>
</comment>
<dbReference type="AlphaFoldDB" id="A0AAD1XQX3"/>
<evidence type="ECO:0000313" key="2">
    <source>
        <dbReference type="Proteomes" id="UP001295684"/>
    </source>
</evidence>
<protein>
    <submittedName>
        <fullName evidence="1">Uncharacterized protein</fullName>
    </submittedName>
</protein>
<sequence>MQVDAPEPKLEAPQGRLTIFSLPKNDYKKTMAQNLNKKRKDRRKEIFRAYRLKRLELESLNQYSAEEIHEKLRQEFLTGEWHQEWQLEAEEIESMSLDQILEIEEQDREQEQLEIQREVEYLQMLDEKSEIESCAYYEENATEDSPEQEFDYNRCPVCFNFITVNSDMAVCETPECIDLNIKDKLPEIDRKELINIIHDLLFEHREFEEGGDAPCCDFDPQVSLKEIIAPDLSIVVSCKNCSYIEFYET</sequence>
<dbReference type="EMBL" id="CAMPGE010019097">
    <property type="protein sequence ID" value="CAI2377456.1"/>
    <property type="molecule type" value="Genomic_DNA"/>
</dbReference>
<organism evidence="1 2">
    <name type="scientific">Euplotes crassus</name>
    <dbReference type="NCBI Taxonomy" id="5936"/>
    <lineage>
        <taxon>Eukaryota</taxon>
        <taxon>Sar</taxon>
        <taxon>Alveolata</taxon>
        <taxon>Ciliophora</taxon>
        <taxon>Intramacronucleata</taxon>
        <taxon>Spirotrichea</taxon>
        <taxon>Hypotrichia</taxon>
        <taxon>Euplotida</taxon>
        <taxon>Euplotidae</taxon>
        <taxon>Moneuplotes</taxon>
    </lineage>
</organism>
<keyword evidence="2" id="KW-1185">Reference proteome</keyword>